<dbReference type="PROSITE" id="PS51975">
    <property type="entry name" value="RNASE_H_2"/>
    <property type="match status" value="1"/>
</dbReference>
<accession>A0A2N9L4P6</accession>
<evidence type="ECO:0000256" key="5">
    <source>
        <dbReference type="ARBA" id="ARBA00007383"/>
    </source>
</evidence>
<evidence type="ECO:0000256" key="16">
    <source>
        <dbReference type="RuleBase" id="RU003515"/>
    </source>
</evidence>
<evidence type="ECO:0000256" key="3">
    <source>
        <dbReference type="ARBA" id="ARBA00004065"/>
    </source>
</evidence>
<feature type="domain" description="RNase H type-2" evidence="17">
    <location>
        <begin position="81"/>
        <end position="268"/>
    </location>
</feature>
<evidence type="ECO:0000256" key="12">
    <source>
        <dbReference type="ARBA" id="ARBA00022801"/>
    </source>
</evidence>
<dbReference type="PANTHER" id="PTHR10954:SF18">
    <property type="entry name" value="RIBONUCLEASE HII"/>
    <property type="match status" value="1"/>
</dbReference>
<evidence type="ECO:0000256" key="10">
    <source>
        <dbReference type="ARBA" id="ARBA00022723"/>
    </source>
</evidence>
<proteinExistence type="inferred from homology"/>
<reference evidence="19" key="1">
    <citation type="submission" date="2018-02" db="EMBL/GenBank/DDBJ databases">
        <authorList>
            <person name="Hausmann B."/>
        </authorList>
    </citation>
    <scope>NUCLEOTIDE SEQUENCE [LARGE SCALE GENOMIC DNA]</scope>
    <source>
        <strain evidence="19">Peat soil MAG SbA5</strain>
    </source>
</reference>
<dbReference type="NCBIfam" id="NF000595">
    <property type="entry name" value="PRK00015.1-3"/>
    <property type="match status" value="1"/>
</dbReference>
<evidence type="ECO:0000313" key="19">
    <source>
        <dbReference type="Proteomes" id="UP000239735"/>
    </source>
</evidence>
<evidence type="ECO:0000256" key="13">
    <source>
        <dbReference type="ARBA" id="ARBA00023211"/>
    </source>
</evidence>
<dbReference type="Gene3D" id="3.30.420.10">
    <property type="entry name" value="Ribonuclease H-like superfamily/Ribonuclease H"/>
    <property type="match status" value="1"/>
</dbReference>
<dbReference type="HAMAP" id="MF_00052_B">
    <property type="entry name" value="RNase_HII_B"/>
    <property type="match status" value="1"/>
</dbReference>
<organism evidence="18 19">
    <name type="scientific">Candidatus Sulfuritelmatomonas gaucii</name>
    <dbReference type="NCBI Taxonomy" id="2043161"/>
    <lineage>
        <taxon>Bacteria</taxon>
        <taxon>Pseudomonadati</taxon>
        <taxon>Acidobacteriota</taxon>
        <taxon>Terriglobia</taxon>
        <taxon>Terriglobales</taxon>
        <taxon>Acidobacteriaceae</taxon>
        <taxon>Candidatus Sulfuritelmatomonas</taxon>
    </lineage>
</organism>
<keyword evidence="9 14" id="KW-0540">Nuclease</keyword>
<keyword evidence="11 14" id="KW-0255">Endonuclease</keyword>
<keyword evidence="13 14" id="KW-0464">Manganese</keyword>
<comment type="subcellular location">
    <subcellularLocation>
        <location evidence="4 14">Cytoplasm</location>
    </subcellularLocation>
</comment>
<dbReference type="PANTHER" id="PTHR10954">
    <property type="entry name" value="RIBONUCLEASE H2 SUBUNIT A"/>
    <property type="match status" value="1"/>
</dbReference>
<gene>
    <name evidence="14" type="primary">rnhB</name>
    <name evidence="18" type="ORF">SBA5_120021</name>
</gene>
<dbReference type="CDD" id="cd07182">
    <property type="entry name" value="RNase_HII_bacteria_HII_like"/>
    <property type="match status" value="1"/>
</dbReference>
<comment type="catalytic activity">
    <reaction evidence="1 14 15 16">
        <text>Endonucleolytic cleavage to 5'-phosphomonoester.</text>
        <dbReference type="EC" id="3.1.26.4"/>
    </reaction>
</comment>
<dbReference type="InterPro" id="IPR012337">
    <property type="entry name" value="RNaseH-like_sf"/>
</dbReference>
<dbReference type="GO" id="GO:0005737">
    <property type="term" value="C:cytoplasm"/>
    <property type="evidence" value="ECO:0007669"/>
    <property type="project" value="UniProtKB-SubCell"/>
</dbReference>
<evidence type="ECO:0000256" key="7">
    <source>
        <dbReference type="ARBA" id="ARBA00019179"/>
    </source>
</evidence>
<dbReference type="EC" id="3.1.26.4" evidence="6 14"/>
<dbReference type="InterPro" id="IPR024567">
    <property type="entry name" value="RNase_HII/HIII_dom"/>
</dbReference>
<keyword evidence="12 14" id="KW-0378">Hydrolase</keyword>
<comment type="similarity">
    <text evidence="5 14 16">Belongs to the RNase HII family.</text>
</comment>
<evidence type="ECO:0000256" key="8">
    <source>
        <dbReference type="ARBA" id="ARBA00022490"/>
    </source>
</evidence>
<protein>
    <recommendedName>
        <fullName evidence="7 14">Ribonuclease HII</fullName>
        <shortName evidence="14">RNase HII</shortName>
        <ecNumber evidence="6 14">3.1.26.4</ecNumber>
    </recommendedName>
</protein>
<dbReference type="NCBIfam" id="NF000594">
    <property type="entry name" value="PRK00015.1-1"/>
    <property type="match status" value="1"/>
</dbReference>
<feature type="binding site" evidence="14 15">
    <location>
        <position position="88"/>
    </location>
    <ligand>
        <name>a divalent metal cation</name>
        <dbReference type="ChEBI" id="CHEBI:60240"/>
    </ligand>
</feature>
<evidence type="ECO:0000256" key="14">
    <source>
        <dbReference type="HAMAP-Rule" id="MF_00052"/>
    </source>
</evidence>
<comment type="cofactor">
    <cofactor evidence="14 15">
        <name>Mn(2+)</name>
        <dbReference type="ChEBI" id="CHEBI:29035"/>
    </cofactor>
    <cofactor evidence="14 15">
        <name>Mg(2+)</name>
        <dbReference type="ChEBI" id="CHEBI:18420"/>
    </cofactor>
    <text evidence="14 15">Manganese or magnesium. Binds 1 divalent metal ion per monomer in the absence of substrate. May bind a second metal ion after substrate binding.</text>
</comment>
<evidence type="ECO:0000313" key="18">
    <source>
        <dbReference type="EMBL" id="SPE17945.1"/>
    </source>
</evidence>
<evidence type="ECO:0000259" key="17">
    <source>
        <dbReference type="PROSITE" id="PS51975"/>
    </source>
</evidence>
<dbReference type="GO" id="GO:0043137">
    <property type="term" value="P:DNA replication, removal of RNA primer"/>
    <property type="evidence" value="ECO:0007669"/>
    <property type="project" value="TreeGrafter"/>
</dbReference>
<sequence>MGEAWQKANNDHWLCCELGGRFLVSVFVSTIKRILKRADGQCGFYTDRMPKAAASDADRETVSVPICGWRLENAARRSGALRIAGLDEVGRGPMFGPVVAAAVILPEGWRLRGLTDSKQLSEEQRNKFAVTIRLKAVAWAIAAVDAETIDRINIRRASLLAMRMAVEQLAIAPDYLLIDGCDTIEWACPQQAVVQGDARSLSIAAASVLAKVHRDRLLVELDAVYPGYGLARHKGYCSQEHLAALARLGPTPLHRKNWSPVAQRMLFE</sequence>
<dbReference type="GO" id="GO:0004523">
    <property type="term" value="F:RNA-DNA hybrid ribonuclease activity"/>
    <property type="evidence" value="ECO:0007669"/>
    <property type="project" value="UniProtKB-UniRule"/>
</dbReference>
<dbReference type="EMBL" id="OKRB01000024">
    <property type="protein sequence ID" value="SPE17945.1"/>
    <property type="molecule type" value="Genomic_DNA"/>
</dbReference>
<dbReference type="Pfam" id="PF01351">
    <property type="entry name" value="RNase_HII"/>
    <property type="match status" value="1"/>
</dbReference>
<dbReference type="GO" id="GO:0030145">
    <property type="term" value="F:manganese ion binding"/>
    <property type="evidence" value="ECO:0007669"/>
    <property type="project" value="UniProtKB-UniRule"/>
</dbReference>
<dbReference type="AlphaFoldDB" id="A0A2N9L4P6"/>
<comment type="function">
    <text evidence="3 14 16">Endonuclease that specifically degrades the RNA of RNA-DNA hybrids.</text>
</comment>
<dbReference type="Proteomes" id="UP000239735">
    <property type="component" value="Unassembled WGS sequence"/>
</dbReference>
<evidence type="ECO:0000256" key="11">
    <source>
        <dbReference type="ARBA" id="ARBA00022759"/>
    </source>
</evidence>
<evidence type="ECO:0000256" key="4">
    <source>
        <dbReference type="ARBA" id="ARBA00004496"/>
    </source>
</evidence>
<evidence type="ECO:0000256" key="6">
    <source>
        <dbReference type="ARBA" id="ARBA00012180"/>
    </source>
</evidence>
<dbReference type="GO" id="GO:0032299">
    <property type="term" value="C:ribonuclease H2 complex"/>
    <property type="evidence" value="ECO:0007669"/>
    <property type="project" value="TreeGrafter"/>
</dbReference>
<dbReference type="InterPro" id="IPR001352">
    <property type="entry name" value="RNase_HII/HIII"/>
</dbReference>
<evidence type="ECO:0000256" key="15">
    <source>
        <dbReference type="PROSITE-ProRule" id="PRU01319"/>
    </source>
</evidence>
<dbReference type="InterPro" id="IPR022898">
    <property type="entry name" value="RNase_HII"/>
</dbReference>
<dbReference type="GO" id="GO:0006298">
    <property type="term" value="P:mismatch repair"/>
    <property type="evidence" value="ECO:0007669"/>
    <property type="project" value="TreeGrafter"/>
</dbReference>
<dbReference type="SUPFAM" id="SSF53098">
    <property type="entry name" value="Ribonuclease H-like"/>
    <property type="match status" value="1"/>
</dbReference>
<comment type="cofactor">
    <cofactor evidence="2">
        <name>Mg(2+)</name>
        <dbReference type="ChEBI" id="CHEBI:18420"/>
    </cofactor>
</comment>
<keyword evidence="10 14" id="KW-0479">Metal-binding</keyword>
<dbReference type="GO" id="GO:0003723">
    <property type="term" value="F:RNA binding"/>
    <property type="evidence" value="ECO:0007669"/>
    <property type="project" value="UniProtKB-UniRule"/>
</dbReference>
<evidence type="ECO:0000256" key="9">
    <source>
        <dbReference type="ARBA" id="ARBA00022722"/>
    </source>
</evidence>
<evidence type="ECO:0000256" key="1">
    <source>
        <dbReference type="ARBA" id="ARBA00000077"/>
    </source>
</evidence>
<feature type="binding site" evidence="14 15">
    <location>
        <position position="179"/>
    </location>
    <ligand>
        <name>a divalent metal cation</name>
        <dbReference type="ChEBI" id="CHEBI:60240"/>
    </ligand>
</feature>
<keyword evidence="8 14" id="KW-0963">Cytoplasm</keyword>
<name>A0A2N9L4P6_9BACT</name>
<feature type="binding site" evidence="14 15">
    <location>
        <position position="87"/>
    </location>
    <ligand>
        <name>a divalent metal cation</name>
        <dbReference type="ChEBI" id="CHEBI:60240"/>
    </ligand>
</feature>
<dbReference type="InterPro" id="IPR036397">
    <property type="entry name" value="RNaseH_sf"/>
</dbReference>
<evidence type="ECO:0000256" key="2">
    <source>
        <dbReference type="ARBA" id="ARBA00001946"/>
    </source>
</evidence>